<evidence type="ECO:0000259" key="3">
    <source>
        <dbReference type="PROSITE" id="PS50158"/>
    </source>
</evidence>
<dbReference type="Gene3D" id="4.10.60.10">
    <property type="entry name" value="Zinc finger, CCHC-type"/>
    <property type="match status" value="1"/>
</dbReference>
<feature type="compositionally biased region" description="Basic and acidic residues" evidence="2">
    <location>
        <begin position="1"/>
        <end position="27"/>
    </location>
</feature>
<keyword evidence="1" id="KW-0863">Zinc-finger</keyword>
<evidence type="ECO:0000313" key="5">
    <source>
        <dbReference type="Proteomes" id="UP001498771"/>
    </source>
</evidence>
<proteinExistence type="predicted"/>
<comment type="caution">
    <text evidence="4">The sequence shown here is derived from an EMBL/GenBank/DDBJ whole genome shotgun (WGS) entry which is preliminary data.</text>
</comment>
<dbReference type="InterPro" id="IPR001878">
    <property type="entry name" value="Znf_CCHC"/>
</dbReference>
<evidence type="ECO:0000256" key="2">
    <source>
        <dbReference type="SAM" id="MobiDB-lite"/>
    </source>
</evidence>
<dbReference type="RefSeq" id="XP_064769197.1">
    <property type="nucleotide sequence ID" value="XM_064912217.1"/>
</dbReference>
<gene>
    <name evidence="4" type="ORF">BZA70DRAFT_275916</name>
</gene>
<feature type="domain" description="CCHC-type" evidence="3">
    <location>
        <begin position="38"/>
        <end position="55"/>
    </location>
</feature>
<evidence type="ECO:0000313" key="4">
    <source>
        <dbReference type="EMBL" id="KAK7206164.1"/>
    </source>
</evidence>
<dbReference type="EMBL" id="JBBJBU010000003">
    <property type="protein sequence ID" value="KAK7206164.1"/>
    <property type="molecule type" value="Genomic_DNA"/>
</dbReference>
<reference evidence="4 5" key="1">
    <citation type="submission" date="2024-03" db="EMBL/GenBank/DDBJ databases">
        <title>Genome-scale model development and genomic sequencing of the oleaginous clade Lipomyces.</title>
        <authorList>
            <consortium name="Lawrence Berkeley National Laboratory"/>
            <person name="Czajka J.J."/>
            <person name="Han Y."/>
            <person name="Kim J."/>
            <person name="Mondo S.J."/>
            <person name="Hofstad B.A."/>
            <person name="Robles A."/>
            <person name="Haridas S."/>
            <person name="Riley R."/>
            <person name="LaButti K."/>
            <person name="Pangilinan J."/>
            <person name="Andreopoulos W."/>
            <person name="Lipzen A."/>
            <person name="Yan J."/>
            <person name="Wang M."/>
            <person name="Ng V."/>
            <person name="Grigoriev I.V."/>
            <person name="Spatafora J.W."/>
            <person name="Magnuson J.K."/>
            <person name="Baker S.E."/>
            <person name="Pomraning K.R."/>
        </authorList>
    </citation>
    <scope>NUCLEOTIDE SEQUENCE [LARGE SCALE GENOMIC DNA]</scope>
    <source>
        <strain evidence="4 5">Phaff 52-87</strain>
    </source>
</reference>
<dbReference type="GeneID" id="90037729"/>
<keyword evidence="1" id="KW-0862">Zinc</keyword>
<keyword evidence="5" id="KW-1185">Reference proteome</keyword>
<accession>A0ABR1F8K0</accession>
<protein>
    <recommendedName>
        <fullName evidence="3">CCHC-type domain-containing protein</fullName>
    </recommendedName>
</protein>
<name>A0ABR1F8K0_9ASCO</name>
<sequence length="62" mass="7040">MTGQEGRDLRDSLIARAQSRVELREGSGEQESAESTRRRCRKCKRTGHNARTCKEDAEMSTI</sequence>
<evidence type="ECO:0000256" key="1">
    <source>
        <dbReference type="PROSITE-ProRule" id="PRU00047"/>
    </source>
</evidence>
<feature type="region of interest" description="Disordered" evidence="2">
    <location>
        <begin position="1"/>
        <end position="37"/>
    </location>
</feature>
<dbReference type="InterPro" id="IPR036875">
    <property type="entry name" value="Znf_CCHC_sf"/>
</dbReference>
<dbReference type="PROSITE" id="PS50158">
    <property type="entry name" value="ZF_CCHC"/>
    <property type="match status" value="1"/>
</dbReference>
<organism evidence="4 5">
    <name type="scientific">Myxozyma melibiosi</name>
    <dbReference type="NCBI Taxonomy" id="54550"/>
    <lineage>
        <taxon>Eukaryota</taxon>
        <taxon>Fungi</taxon>
        <taxon>Dikarya</taxon>
        <taxon>Ascomycota</taxon>
        <taxon>Saccharomycotina</taxon>
        <taxon>Lipomycetes</taxon>
        <taxon>Lipomycetales</taxon>
        <taxon>Lipomycetaceae</taxon>
        <taxon>Myxozyma</taxon>
    </lineage>
</organism>
<dbReference type="Proteomes" id="UP001498771">
    <property type="component" value="Unassembled WGS sequence"/>
</dbReference>
<dbReference type="SUPFAM" id="SSF57756">
    <property type="entry name" value="Retrovirus zinc finger-like domains"/>
    <property type="match status" value="1"/>
</dbReference>
<keyword evidence="1" id="KW-0479">Metal-binding</keyword>